<gene>
    <name evidence="2" type="ORF">LEMA_P016940.1</name>
</gene>
<organism evidence="3">
    <name type="scientific">Leptosphaeria maculans (strain JN3 / isolate v23.1.3 / race Av1-4-5-6-7-8)</name>
    <name type="common">Blackleg fungus</name>
    <name type="synonym">Phoma lingam</name>
    <dbReference type="NCBI Taxonomy" id="985895"/>
    <lineage>
        <taxon>Eukaryota</taxon>
        <taxon>Fungi</taxon>
        <taxon>Dikarya</taxon>
        <taxon>Ascomycota</taxon>
        <taxon>Pezizomycotina</taxon>
        <taxon>Dothideomycetes</taxon>
        <taxon>Pleosporomycetidae</taxon>
        <taxon>Pleosporales</taxon>
        <taxon>Pleosporineae</taxon>
        <taxon>Leptosphaeriaceae</taxon>
        <taxon>Plenodomus</taxon>
        <taxon>Plenodomus lingam/Leptosphaeria maculans species complex</taxon>
    </lineage>
</organism>
<keyword evidence="1" id="KW-1133">Transmembrane helix</keyword>
<dbReference type="GeneID" id="13291582"/>
<dbReference type="Proteomes" id="UP000002668">
    <property type="component" value="Genome"/>
</dbReference>
<evidence type="ECO:0000256" key="1">
    <source>
        <dbReference type="SAM" id="Phobius"/>
    </source>
</evidence>
<feature type="transmembrane region" description="Helical" evidence="1">
    <location>
        <begin position="308"/>
        <end position="331"/>
    </location>
</feature>
<dbReference type="InParanoid" id="E5AA73"/>
<dbReference type="EMBL" id="FP929138">
    <property type="protein sequence ID" value="CBY00564.1"/>
    <property type="molecule type" value="Genomic_DNA"/>
</dbReference>
<dbReference type="AlphaFoldDB" id="E5AA73"/>
<evidence type="ECO:0000313" key="3">
    <source>
        <dbReference type="Proteomes" id="UP000002668"/>
    </source>
</evidence>
<name>E5AA73_LEPMJ</name>
<keyword evidence="3" id="KW-1185">Reference proteome</keyword>
<feature type="transmembrane region" description="Helical" evidence="1">
    <location>
        <begin position="124"/>
        <end position="147"/>
    </location>
</feature>
<dbReference type="eggNOG" id="ENOG502RZT9">
    <property type="taxonomic scope" value="Eukaryota"/>
</dbReference>
<accession>E5AA73</accession>
<dbReference type="HOGENOM" id="CLU_042059_0_0_1"/>
<feature type="transmembrane region" description="Helical" evidence="1">
    <location>
        <begin position="168"/>
        <end position="191"/>
    </location>
</feature>
<feature type="transmembrane region" description="Helical" evidence="1">
    <location>
        <begin position="280"/>
        <end position="296"/>
    </location>
</feature>
<reference evidence="3" key="1">
    <citation type="journal article" date="2011" name="Nat. Commun.">
        <title>Effector diversification within compartments of the Leptosphaeria maculans genome affected by Repeat-Induced Point mutations.</title>
        <authorList>
            <person name="Rouxel T."/>
            <person name="Grandaubert J."/>
            <person name="Hane J.K."/>
            <person name="Hoede C."/>
            <person name="van de Wouw A.P."/>
            <person name="Couloux A."/>
            <person name="Dominguez V."/>
            <person name="Anthouard V."/>
            <person name="Bally P."/>
            <person name="Bourras S."/>
            <person name="Cozijnsen A.J."/>
            <person name="Ciuffetti L.M."/>
            <person name="Degrave A."/>
            <person name="Dilmaghani A."/>
            <person name="Duret L."/>
            <person name="Fudal I."/>
            <person name="Goodwin S.B."/>
            <person name="Gout L."/>
            <person name="Glaser N."/>
            <person name="Linglin J."/>
            <person name="Kema G.H.J."/>
            <person name="Lapalu N."/>
            <person name="Lawrence C.B."/>
            <person name="May K."/>
            <person name="Meyer M."/>
            <person name="Ollivier B."/>
            <person name="Poulain J."/>
            <person name="Schoch C.L."/>
            <person name="Simon A."/>
            <person name="Spatafora J.W."/>
            <person name="Stachowiak A."/>
            <person name="Turgeon B.G."/>
            <person name="Tyler B.M."/>
            <person name="Vincent D."/>
            <person name="Weissenbach J."/>
            <person name="Amselem J."/>
            <person name="Quesneville H."/>
            <person name="Oliver R.P."/>
            <person name="Wincker P."/>
            <person name="Balesdent M.-H."/>
            <person name="Howlett B.J."/>
        </authorList>
    </citation>
    <scope>NUCLEOTIDE SEQUENCE [LARGE SCALE GENOMIC DNA]</scope>
    <source>
        <strain evidence="3">JN3 / isolate v23.1.3 / race Av1-4-5-6-7-8</strain>
    </source>
</reference>
<keyword evidence="1" id="KW-0472">Membrane</keyword>
<evidence type="ECO:0000313" key="2">
    <source>
        <dbReference type="EMBL" id="CBY00564.1"/>
    </source>
</evidence>
<dbReference type="OrthoDB" id="5394254at2759"/>
<protein>
    <submittedName>
        <fullName evidence="2">Uncharacterized protein</fullName>
    </submittedName>
</protein>
<dbReference type="OMA" id="YLLTTFY"/>
<proteinExistence type="predicted"/>
<dbReference type="VEuPathDB" id="FungiDB:LEMA_P016940.1"/>
<sequence>MAPPPTIIEREAPAVVSPTHTRTRRSRLPSALRFPMLVVLNMGINALLREYTQNYLEPELGAISKIPTVEEDVLSVYSAPARGLMRVVTVWMTWYLNYDFLDVAALTVLTQAPYFYLLSTYYEISTVTVAAHLNIDVLSFAIPTYLLRPRSIVHKRDAPLHNRYLLNSVQVQVSSAILATGVYVVALWAGLKTGVLNAFLIRYFDVISVEYSYLETPVSAAAKVFALGFAVKEFLLNPSIAAEPPKGAESPTEKFDAAVATLPQTVKHNVWYFDRRTRTLIIQTLILNAFVFGTTVQKAMTLNGTDIYGAAGYAGLWVMANTVIALWFGWIGDTSADYEPL</sequence>
<keyword evidence="1" id="KW-0812">Transmembrane</keyword>